<dbReference type="AlphaFoldDB" id="A0A392UAD0"/>
<evidence type="ECO:0000313" key="2">
    <source>
        <dbReference type="Proteomes" id="UP000265520"/>
    </source>
</evidence>
<name>A0A392UAD0_9FABA</name>
<evidence type="ECO:0000313" key="1">
    <source>
        <dbReference type="EMBL" id="MCI70342.1"/>
    </source>
</evidence>
<accession>A0A392UAD0</accession>
<feature type="non-terminal residue" evidence="1">
    <location>
        <position position="57"/>
    </location>
</feature>
<protein>
    <submittedName>
        <fullName evidence="1">Uncharacterized protein</fullName>
    </submittedName>
</protein>
<organism evidence="1 2">
    <name type="scientific">Trifolium medium</name>
    <dbReference type="NCBI Taxonomy" id="97028"/>
    <lineage>
        <taxon>Eukaryota</taxon>
        <taxon>Viridiplantae</taxon>
        <taxon>Streptophyta</taxon>
        <taxon>Embryophyta</taxon>
        <taxon>Tracheophyta</taxon>
        <taxon>Spermatophyta</taxon>
        <taxon>Magnoliopsida</taxon>
        <taxon>eudicotyledons</taxon>
        <taxon>Gunneridae</taxon>
        <taxon>Pentapetalae</taxon>
        <taxon>rosids</taxon>
        <taxon>fabids</taxon>
        <taxon>Fabales</taxon>
        <taxon>Fabaceae</taxon>
        <taxon>Papilionoideae</taxon>
        <taxon>50 kb inversion clade</taxon>
        <taxon>NPAAA clade</taxon>
        <taxon>Hologalegina</taxon>
        <taxon>IRL clade</taxon>
        <taxon>Trifolieae</taxon>
        <taxon>Trifolium</taxon>
    </lineage>
</organism>
<dbReference type="Proteomes" id="UP000265520">
    <property type="component" value="Unassembled WGS sequence"/>
</dbReference>
<sequence length="57" mass="5767">MLENVPTGEDGGTRLVEHSFGVEEGFVASVGMGCESVGPTQLEITDGMVLGDVGGAK</sequence>
<dbReference type="EMBL" id="LXQA010773932">
    <property type="protein sequence ID" value="MCI70342.1"/>
    <property type="molecule type" value="Genomic_DNA"/>
</dbReference>
<comment type="caution">
    <text evidence="1">The sequence shown here is derived from an EMBL/GenBank/DDBJ whole genome shotgun (WGS) entry which is preliminary data.</text>
</comment>
<keyword evidence="2" id="KW-1185">Reference proteome</keyword>
<proteinExistence type="predicted"/>
<reference evidence="1 2" key="1">
    <citation type="journal article" date="2018" name="Front. Plant Sci.">
        <title>Red Clover (Trifolium pratense) and Zigzag Clover (T. medium) - A Picture of Genomic Similarities and Differences.</title>
        <authorList>
            <person name="Dluhosova J."/>
            <person name="Istvanek J."/>
            <person name="Nedelnik J."/>
            <person name="Repkova J."/>
        </authorList>
    </citation>
    <scope>NUCLEOTIDE SEQUENCE [LARGE SCALE GENOMIC DNA]</scope>
    <source>
        <strain evidence="2">cv. 10/8</strain>
        <tissue evidence="1">Leaf</tissue>
    </source>
</reference>